<dbReference type="InterPro" id="IPR016181">
    <property type="entry name" value="Acyl_CoA_acyltransferase"/>
</dbReference>
<sequence>MKYRIRAYADSDVETLHELTLAAITTIGLAGYSRAQVNAWAGRHDSAERLRERVRSGHMVFVAVDTDDKAAAYALLEPDGHLDMLYCHPDHTRQGLADGLLRAAEDQALICGLAKLYTEASALARPSFERAGYVVTKRRDFTIDHDGQSVPIHNYAMEKSLP</sequence>
<dbReference type="CDD" id="cd04301">
    <property type="entry name" value="NAT_SF"/>
    <property type="match status" value="1"/>
</dbReference>
<keyword evidence="2" id="KW-0808">Transferase</keyword>
<evidence type="ECO:0000313" key="2">
    <source>
        <dbReference type="EMBL" id="MXO83508.1"/>
    </source>
</evidence>
<gene>
    <name evidence="2" type="ORF">GRI35_09055</name>
</gene>
<dbReference type="Gene3D" id="3.40.630.30">
    <property type="match status" value="1"/>
</dbReference>
<proteinExistence type="predicted"/>
<dbReference type="PANTHER" id="PTHR43451:SF1">
    <property type="entry name" value="ACETYLTRANSFERASE"/>
    <property type="match status" value="1"/>
</dbReference>
<dbReference type="RefSeq" id="WP_160613854.1">
    <property type="nucleotide sequence ID" value="NZ_JAUFQM010000001.1"/>
</dbReference>
<dbReference type="AlphaFoldDB" id="A0A844Z6S6"/>
<evidence type="ECO:0000313" key="3">
    <source>
        <dbReference type="Proteomes" id="UP000460290"/>
    </source>
</evidence>
<dbReference type="GO" id="GO:0016747">
    <property type="term" value="F:acyltransferase activity, transferring groups other than amino-acyl groups"/>
    <property type="evidence" value="ECO:0007669"/>
    <property type="project" value="InterPro"/>
</dbReference>
<dbReference type="Proteomes" id="UP000460290">
    <property type="component" value="Unassembled WGS sequence"/>
</dbReference>
<reference evidence="2 3" key="1">
    <citation type="submission" date="2019-12" db="EMBL/GenBank/DDBJ databases">
        <title>Genomic-based taxomic classification of the family Erythrobacteraceae.</title>
        <authorList>
            <person name="Xu L."/>
        </authorList>
    </citation>
    <scope>NUCLEOTIDE SEQUENCE [LARGE SCALE GENOMIC DNA]</scope>
    <source>
        <strain evidence="2 3">KCTC 42006</strain>
    </source>
</reference>
<comment type="caution">
    <text evidence="2">The sequence shown here is derived from an EMBL/GenBank/DDBJ whole genome shotgun (WGS) entry which is preliminary data.</text>
</comment>
<dbReference type="PANTHER" id="PTHR43451">
    <property type="entry name" value="ACETYLTRANSFERASE (GNAT) FAMILY PROTEIN"/>
    <property type="match status" value="1"/>
</dbReference>
<dbReference type="OrthoDB" id="9789081at2"/>
<feature type="domain" description="N-acetyltransferase" evidence="1">
    <location>
        <begin position="3"/>
        <end position="162"/>
    </location>
</feature>
<accession>A0A844Z6S6</accession>
<keyword evidence="3" id="KW-1185">Reference proteome</keyword>
<dbReference type="InterPro" id="IPR052564">
    <property type="entry name" value="N-acetyltrans/Recomb-assoc"/>
</dbReference>
<dbReference type="Pfam" id="PF13673">
    <property type="entry name" value="Acetyltransf_10"/>
    <property type="match status" value="1"/>
</dbReference>
<dbReference type="SUPFAM" id="SSF55729">
    <property type="entry name" value="Acyl-CoA N-acyltransferases (Nat)"/>
    <property type="match status" value="1"/>
</dbReference>
<organism evidence="2 3">
    <name type="scientific">Pontixanthobacter aestiaquae</name>
    <dbReference type="NCBI Taxonomy" id="1509367"/>
    <lineage>
        <taxon>Bacteria</taxon>
        <taxon>Pseudomonadati</taxon>
        <taxon>Pseudomonadota</taxon>
        <taxon>Alphaproteobacteria</taxon>
        <taxon>Sphingomonadales</taxon>
        <taxon>Erythrobacteraceae</taxon>
        <taxon>Pontixanthobacter</taxon>
    </lineage>
</organism>
<dbReference type="EMBL" id="WTYZ01000001">
    <property type="protein sequence ID" value="MXO83508.1"/>
    <property type="molecule type" value="Genomic_DNA"/>
</dbReference>
<dbReference type="PROSITE" id="PS51186">
    <property type="entry name" value="GNAT"/>
    <property type="match status" value="1"/>
</dbReference>
<name>A0A844Z6S6_9SPHN</name>
<evidence type="ECO:0000259" key="1">
    <source>
        <dbReference type="PROSITE" id="PS51186"/>
    </source>
</evidence>
<dbReference type="InterPro" id="IPR000182">
    <property type="entry name" value="GNAT_dom"/>
</dbReference>
<protein>
    <submittedName>
        <fullName evidence="2">GNAT family N-acetyltransferase</fullName>
    </submittedName>
</protein>